<dbReference type="EMBL" id="FMSV02000543">
    <property type="protein sequence ID" value="SEH08079.1"/>
    <property type="molecule type" value="Genomic_DNA"/>
</dbReference>
<dbReference type="Proteomes" id="UP000236724">
    <property type="component" value="Unassembled WGS sequence"/>
</dbReference>
<dbReference type="AlphaFoldDB" id="A0A1H6FFE9"/>
<organism evidence="1 2">
    <name type="scientific">Candidatus Venteria ishoeyi</name>
    <dbReference type="NCBI Taxonomy" id="1899563"/>
    <lineage>
        <taxon>Bacteria</taxon>
        <taxon>Pseudomonadati</taxon>
        <taxon>Pseudomonadota</taxon>
        <taxon>Gammaproteobacteria</taxon>
        <taxon>Thiotrichales</taxon>
        <taxon>Thiotrichaceae</taxon>
        <taxon>Venteria</taxon>
    </lineage>
</organism>
<name>A0A1H6FFE9_9GAMM</name>
<dbReference type="PANTHER" id="PTHR12993">
    <property type="entry name" value="N-ACETYLGLUCOSAMINYL-PHOSPHATIDYLINOSITOL DE-N-ACETYLASE-RELATED"/>
    <property type="match status" value="1"/>
</dbReference>
<reference evidence="1 2" key="1">
    <citation type="submission" date="2016-10" db="EMBL/GenBank/DDBJ databases">
        <authorList>
            <person name="de Groot N.N."/>
        </authorList>
    </citation>
    <scope>NUCLEOTIDE SEQUENCE [LARGE SCALE GENOMIC DNA]</scope>
    <source>
        <strain evidence="1">MBHS1</strain>
    </source>
</reference>
<dbReference type="GO" id="GO:0016811">
    <property type="term" value="F:hydrolase activity, acting on carbon-nitrogen (but not peptide) bonds, in linear amides"/>
    <property type="evidence" value="ECO:0007669"/>
    <property type="project" value="TreeGrafter"/>
</dbReference>
<dbReference type="Gene3D" id="3.40.50.10320">
    <property type="entry name" value="LmbE-like"/>
    <property type="match status" value="1"/>
</dbReference>
<dbReference type="InterPro" id="IPR024078">
    <property type="entry name" value="LmbE-like_dom_sf"/>
</dbReference>
<evidence type="ECO:0000313" key="1">
    <source>
        <dbReference type="EMBL" id="SEH08079.1"/>
    </source>
</evidence>
<dbReference type="SUPFAM" id="SSF102588">
    <property type="entry name" value="LmbE-like"/>
    <property type="match status" value="1"/>
</dbReference>
<dbReference type="PANTHER" id="PTHR12993:SF11">
    <property type="entry name" value="N-ACETYLGLUCOSAMINYL-PHOSPHATIDYLINOSITOL DE-N-ACETYLASE"/>
    <property type="match status" value="1"/>
</dbReference>
<accession>A0A1H6FFE9</accession>
<gene>
    <name evidence="1" type="ORF">MBHS_03967</name>
</gene>
<dbReference type="RefSeq" id="WP_103921661.1">
    <property type="nucleotide sequence ID" value="NZ_FMSV02000543.1"/>
</dbReference>
<proteinExistence type="predicted"/>
<protein>
    <submittedName>
        <fullName evidence="1">Glucosamine-6-phosphate deaminase-like protein</fullName>
    </submittedName>
</protein>
<dbReference type="Pfam" id="PF02585">
    <property type="entry name" value="PIG-L"/>
    <property type="match status" value="1"/>
</dbReference>
<sequence length="261" mass="29098">MGVEQAFIPYTAETCPPPGNVLVLAPHPDDEVFACGGAIMRHVAQNDEVHCLLATDGSAAIVHENETAKQAYIQLRRQESVEAAKVLAYQHISHWDIADRALVFNEKQVAALLKLIHDTQATRVYAPSLHEIHPDHYALAQIACAAVSRCGAAVTLCMYEVGVPLNPNYLLDITDLLEKKHQAIHCFASQLQLNDYTRHMESLNAYRCYTLPAHITAAEAFFCLDGETLKRHPELHYGSSRQSHALQSQKGLVQYLKQFFN</sequence>
<dbReference type="InterPro" id="IPR003737">
    <property type="entry name" value="GlcNAc_PI_deacetylase-related"/>
</dbReference>
<evidence type="ECO:0000313" key="2">
    <source>
        <dbReference type="Proteomes" id="UP000236724"/>
    </source>
</evidence>
<keyword evidence="2" id="KW-1185">Reference proteome</keyword>
<dbReference type="OrthoDB" id="9790023at2"/>